<gene>
    <name evidence="2" type="ORF">Aru02nite_45620</name>
</gene>
<feature type="compositionally biased region" description="Low complexity" evidence="1">
    <location>
        <begin position="43"/>
        <end position="60"/>
    </location>
</feature>
<accession>A0A8J3J3T6</accession>
<dbReference type="Proteomes" id="UP000612808">
    <property type="component" value="Unassembled WGS sequence"/>
</dbReference>
<protein>
    <submittedName>
        <fullName evidence="2">Uncharacterized protein</fullName>
    </submittedName>
</protein>
<reference evidence="2" key="1">
    <citation type="submission" date="2021-01" db="EMBL/GenBank/DDBJ databases">
        <title>Whole genome shotgun sequence of Actinocatenispora rupis NBRC 107355.</title>
        <authorList>
            <person name="Komaki H."/>
            <person name="Tamura T."/>
        </authorList>
    </citation>
    <scope>NUCLEOTIDE SEQUENCE</scope>
    <source>
        <strain evidence="2">NBRC 107355</strain>
    </source>
</reference>
<evidence type="ECO:0000313" key="3">
    <source>
        <dbReference type="Proteomes" id="UP000612808"/>
    </source>
</evidence>
<feature type="region of interest" description="Disordered" evidence="1">
    <location>
        <begin position="1"/>
        <end position="131"/>
    </location>
</feature>
<evidence type="ECO:0000313" key="2">
    <source>
        <dbReference type="EMBL" id="GID13673.1"/>
    </source>
</evidence>
<dbReference type="AlphaFoldDB" id="A0A8J3J3T6"/>
<evidence type="ECO:0000256" key="1">
    <source>
        <dbReference type="SAM" id="MobiDB-lite"/>
    </source>
</evidence>
<dbReference type="EMBL" id="BOMB01000026">
    <property type="protein sequence ID" value="GID13673.1"/>
    <property type="molecule type" value="Genomic_DNA"/>
</dbReference>
<name>A0A8J3J3T6_9ACTN</name>
<proteinExistence type="predicted"/>
<feature type="compositionally biased region" description="Polar residues" evidence="1">
    <location>
        <begin position="17"/>
        <end position="27"/>
    </location>
</feature>
<keyword evidence="3" id="KW-1185">Reference proteome</keyword>
<sequence length="131" mass="13597">MPTGTPMLRMSKRTRAIMSSVQPSRPSSMARILSTLPTSGDQAASSSATTPAATRSVRSRNSAAPHVTSRNPPALSVDMLAKKSSPGGASGAVPATTTHRVTRADRSAAQARACAPPPEKPVTANRSHPWE</sequence>
<organism evidence="2 3">
    <name type="scientific">Actinocatenispora rupis</name>
    <dbReference type="NCBI Taxonomy" id="519421"/>
    <lineage>
        <taxon>Bacteria</taxon>
        <taxon>Bacillati</taxon>
        <taxon>Actinomycetota</taxon>
        <taxon>Actinomycetes</taxon>
        <taxon>Micromonosporales</taxon>
        <taxon>Micromonosporaceae</taxon>
        <taxon>Actinocatenispora</taxon>
    </lineage>
</organism>
<comment type="caution">
    <text evidence="2">The sequence shown here is derived from an EMBL/GenBank/DDBJ whole genome shotgun (WGS) entry which is preliminary data.</text>
</comment>